<evidence type="ECO:0008006" key="4">
    <source>
        <dbReference type="Google" id="ProtNLM"/>
    </source>
</evidence>
<gene>
    <name evidence="3" type="ORF">ENW50_02435</name>
</gene>
<name>A0A7V4XR47_9BACT</name>
<dbReference type="PANTHER" id="PTHR34475:SF1">
    <property type="entry name" value="CYTOSKELETON PROTEIN RODZ"/>
    <property type="match status" value="1"/>
</dbReference>
<reference evidence="3" key="1">
    <citation type="journal article" date="2020" name="mSystems">
        <title>Genome- and Community-Level Interaction Insights into Carbon Utilization and Element Cycling Functions of Hydrothermarchaeota in Hydrothermal Sediment.</title>
        <authorList>
            <person name="Zhou Z."/>
            <person name="Liu Y."/>
            <person name="Xu W."/>
            <person name="Pan J."/>
            <person name="Luo Z.H."/>
            <person name="Li M."/>
        </authorList>
    </citation>
    <scope>NUCLEOTIDE SEQUENCE [LARGE SCALE GENOMIC DNA]</scope>
    <source>
        <strain evidence="3">SpSt-855</strain>
    </source>
</reference>
<dbReference type="AlphaFoldDB" id="A0A7V4XR47"/>
<evidence type="ECO:0000313" key="3">
    <source>
        <dbReference type="EMBL" id="HGY93537.1"/>
    </source>
</evidence>
<accession>A0A7V4XR47</accession>
<dbReference type="InterPro" id="IPR010982">
    <property type="entry name" value="Lambda_DNA-bd_dom_sf"/>
</dbReference>
<dbReference type="Gene3D" id="1.10.260.40">
    <property type="entry name" value="lambda repressor-like DNA-binding domains"/>
    <property type="match status" value="1"/>
</dbReference>
<dbReference type="PANTHER" id="PTHR34475">
    <property type="match status" value="1"/>
</dbReference>
<sequence length="162" mass="18391">MIHFGEELRQERERRGISLQMIVETTKVASRHLQSLEEDHFDLLPGGVFNKGIVRDYARAVGLDETTWVDRFMQAYRESGQMKDDDVHWVEFAENVGRNRPHKDRNSLFRLRWAGVAMLVAMLAVSGWFVWQYVNNRASSSASQPAAAASTSQTTQAFNGGS</sequence>
<dbReference type="GO" id="GO:0003677">
    <property type="term" value="F:DNA binding"/>
    <property type="evidence" value="ECO:0007669"/>
    <property type="project" value="InterPro"/>
</dbReference>
<comment type="caution">
    <text evidence="3">The sequence shown here is derived from an EMBL/GenBank/DDBJ whole genome shotgun (WGS) entry which is preliminary data.</text>
</comment>
<keyword evidence="2" id="KW-1133">Transmembrane helix</keyword>
<feature type="region of interest" description="Disordered" evidence="1">
    <location>
        <begin position="142"/>
        <end position="162"/>
    </location>
</feature>
<feature type="transmembrane region" description="Helical" evidence="2">
    <location>
        <begin position="111"/>
        <end position="131"/>
    </location>
</feature>
<evidence type="ECO:0000256" key="1">
    <source>
        <dbReference type="SAM" id="MobiDB-lite"/>
    </source>
</evidence>
<proteinExistence type="predicted"/>
<evidence type="ECO:0000256" key="2">
    <source>
        <dbReference type="SAM" id="Phobius"/>
    </source>
</evidence>
<dbReference type="EMBL" id="DTKL01000015">
    <property type="protein sequence ID" value="HGY93537.1"/>
    <property type="molecule type" value="Genomic_DNA"/>
</dbReference>
<keyword evidence="2" id="KW-0812">Transmembrane</keyword>
<organism evidence="3">
    <name type="scientific">Acidobacterium capsulatum</name>
    <dbReference type="NCBI Taxonomy" id="33075"/>
    <lineage>
        <taxon>Bacteria</taxon>
        <taxon>Pseudomonadati</taxon>
        <taxon>Acidobacteriota</taxon>
        <taxon>Terriglobia</taxon>
        <taxon>Terriglobales</taxon>
        <taxon>Acidobacteriaceae</taxon>
        <taxon>Acidobacterium</taxon>
    </lineage>
</organism>
<protein>
    <recommendedName>
        <fullName evidence="4">HTH cro/C1-type domain-containing protein</fullName>
    </recommendedName>
</protein>
<keyword evidence="2" id="KW-0472">Membrane</keyword>
<dbReference type="InterPro" id="IPR050400">
    <property type="entry name" value="Bact_Cytoskel_RodZ"/>
</dbReference>
<dbReference type="Pfam" id="PF13413">
    <property type="entry name" value="HTH_25"/>
    <property type="match status" value="1"/>
</dbReference>